<evidence type="ECO:0000313" key="3">
    <source>
        <dbReference type="Proteomes" id="UP000281975"/>
    </source>
</evidence>
<dbReference type="AlphaFoldDB" id="A0A420WVL6"/>
<accession>A0A420WVL6</accession>
<evidence type="ECO:0000256" key="1">
    <source>
        <dbReference type="SAM" id="MobiDB-lite"/>
    </source>
</evidence>
<reference evidence="2 3" key="1">
    <citation type="submission" date="2018-10" db="EMBL/GenBank/DDBJ databases">
        <title>Genomic Encyclopedia of Type Strains, Phase IV (KMG-IV): sequencing the most valuable type-strain genomes for metagenomic binning, comparative biology and taxonomic classification.</title>
        <authorList>
            <person name="Goeker M."/>
        </authorList>
    </citation>
    <scope>NUCLEOTIDE SEQUENCE [LARGE SCALE GENOMIC DNA]</scope>
    <source>
        <strain evidence="2 3">DSM 23229</strain>
    </source>
</reference>
<organism evidence="2 3">
    <name type="scientific">Kushneria sinocarnis</name>
    <dbReference type="NCBI Taxonomy" id="595502"/>
    <lineage>
        <taxon>Bacteria</taxon>
        <taxon>Pseudomonadati</taxon>
        <taxon>Pseudomonadota</taxon>
        <taxon>Gammaproteobacteria</taxon>
        <taxon>Oceanospirillales</taxon>
        <taxon>Halomonadaceae</taxon>
        <taxon>Kushneria</taxon>
    </lineage>
</organism>
<feature type="region of interest" description="Disordered" evidence="1">
    <location>
        <begin position="157"/>
        <end position="176"/>
    </location>
</feature>
<keyword evidence="3" id="KW-1185">Reference proteome</keyword>
<dbReference type="InterPro" id="IPR009057">
    <property type="entry name" value="Homeodomain-like_sf"/>
</dbReference>
<dbReference type="Proteomes" id="UP000281975">
    <property type="component" value="Unassembled WGS sequence"/>
</dbReference>
<dbReference type="SUPFAM" id="SSF46689">
    <property type="entry name" value="Homeodomain-like"/>
    <property type="match status" value="1"/>
</dbReference>
<sequence length="176" mass="19551">MRLPPSVQQIADVIGSDKALWLVRQLPPCGKRARRRNLYIPRPARLTINHRLVALLGWSDAWALCEVLGGQTVQPALCRYMERAMASRRILALRDLGMSPREIASEMGISDRWAESVVDARDMHRSGVDVEIIAHSVKISPLTLGYILDIDVDPGSGPIKPRGQARQPSPQFDLGI</sequence>
<evidence type="ECO:0000313" key="2">
    <source>
        <dbReference type="EMBL" id="RKR02608.1"/>
    </source>
</evidence>
<name>A0A420WVL6_9GAMM</name>
<dbReference type="RefSeq" id="WP_121173241.1">
    <property type="nucleotide sequence ID" value="NZ_RBIN01000006.1"/>
</dbReference>
<dbReference type="OrthoDB" id="9157245at2"/>
<comment type="caution">
    <text evidence="2">The sequence shown here is derived from an EMBL/GenBank/DDBJ whole genome shotgun (WGS) entry which is preliminary data.</text>
</comment>
<dbReference type="EMBL" id="RBIN01000006">
    <property type="protein sequence ID" value="RKR02608.1"/>
    <property type="molecule type" value="Genomic_DNA"/>
</dbReference>
<protein>
    <submittedName>
        <fullName evidence="2">Uncharacterized protein</fullName>
    </submittedName>
</protein>
<proteinExistence type="predicted"/>
<gene>
    <name evidence="2" type="ORF">C7446_2326</name>
</gene>